<gene>
    <name evidence="6" type="ORF">ENL07_00020</name>
</gene>
<dbReference type="Pfam" id="PF00355">
    <property type="entry name" value="Rieske"/>
    <property type="match status" value="1"/>
</dbReference>
<dbReference type="Gene3D" id="3.50.50.60">
    <property type="entry name" value="FAD/NAD(P)-binding domain"/>
    <property type="match status" value="1"/>
</dbReference>
<evidence type="ECO:0000256" key="2">
    <source>
        <dbReference type="ARBA" id="ARBA00022723"/>
    </source>
</evidence>
<dbReference type="GO" id="GO:0046872">
    <property type="term" value="F:metal ion binding"/>
    <property type="evidence" value="ECO:0007669"/>
    <property type="project" value="UniProtKB-KW"/>
</dbReference>
<dbReference type="GO" id="GO:0016491">
    <property type="term" value="F:oxidoreductase activity"/>
    <property type="evidence" value="ECO:0007669"/>
    <property type="project" value="InterPro"/>
</dbReference>
<accession>A0A7C5DCM7</accession>
<evidence type="ECO:0000313" key="6">
    <source>
        <dbReference type="EMBL" id="HHE31049.1"/>
    </source>
</evidence>
<dbReference type="Pfam" id="PF01593">
    <property type="entry name" value="Amino_oxidase"/>
    <property type="match status" value="1"/>
</dbReference>
<reference evidence="6" key="1">
    <citation type="journal article" date="2020" name="mSystems">
        <title>Genome- and Community-Level Interaction Insights into Carbon Utilization and Element Cycling Functions of Hydrothermarchaeota in Hydrothermal Sediment.</title>
        <authorList>
            <person name="Zhou Z."/>
            <person name="Liu Y."/>
            <person name="Xu W."/>
            <person name="Pan J."/>
            <person name="Luo Z.H."/>
            <person name="Li M."/>
        </authorList>
    </citation>
    <scope>NUCLEOTIDE SEQUENCE [LARGE SCALE GENOMIC DNA]</scope>
    <source>
        <strain evidence="6">HyVt-633</strain>
    </source>
</reference>
<evidence type="ECO:0000259" key="5">
    <source>
        <dbReference type="PROSITE" id="PS51296"/>
    </source>
</evidence>
<keyword evidence="4" id="KW-0411">Iron-sulfur</keyword>
<evidence type="ECO:0000256" key="1">
    <source>
        <dbReference type="ARBA" id="ARBA00022714"/>
    </source>
</evidence>
<dbReference type="GO" id="GO:0051537">
    <property type="term" value="F:2 iron, 2 sulfur cluster binding"/>
    <property type="evidence" value="ECO:0007669"/>
    <property type="project" value="UniProtKB-KW"/>
</dbReference>
<comment type="caution">
    <text evidence="6">The sequence shown here is derived from an EMBL/GenBank/DDBJ whole genome shotgun (WGS) entry which is preliminary data.</text>
</comment>
<dbReference type="EMBL" id="DRSQ01000001">
    <property type="protein sequence ID" value="HHE31049.1"/>
    <property type="molecule type" value="Genomic_DNA"/>
</dbReference>
<organism evidence="6">
    <name type="scientific">Chlorobaculum parvum</name>
    <dbReference type="NCBI Taxonomy" id="274539"/>
    <lineage>
        <taxon>Bacteria</taxon>
        <taxon>Pseudomonadati</taxon>
        <taxon>Chlorobiota</taxon>
        <taxon>Chlorobiia</taxon>
        <taxon>Chlorobiales</taxon>
        <taxon>Chlorobiaceae</taxon>
        <taxon>Chlorobaculum</taxon>
    </lineage>
</organism>
<sequence length="647" mass="70643">MQRRDFFKHFIKRTGIGAGVLAASAAGLVGYYQPRKEIYEPLGGSDDGLPEALNIPKKAVVIGGGLAGISSAMELARRNFEVTLVEVSPSLGGKLTGWPIEALGEQFPVEHGFHGFFDQYYNLNEMFASAGVGSEMFAAAPGYPVIFSDRQVEVFGQTPKWFPFNVLSVVQQSKRLDLASIVKHYSGLRPVLDLFGYRYERTFHDWDSIDFMTYCQRGEVLPAFIDTVLHPFADATMNRMEVLSAAEAMRYFHFYFMGSPEGLAFKITTKDCMSALIDPLEKKLNEMGVRVLKGRKARNLVMQDGRVTAVRLDGAGAASGAVASIPKREVPVTGWLQHTSEAGIPVLVARRGAAWVALDGRCTHMGCPVSPEAATGGFHCPCHDGRFNAEGVPLSGPPKAPLARLDVREAGEMLVIGQASSASSPAVVTAEELPCDYCVVASDVRGTRELIAATQPGNRDFASHIAALGEADPYVVWRVWLDRPLASADFPFYTVSGYTYTDSITLYSSFQQPFIDWAKRTGGCVAELHAYAVAPQDVRPEPEIHAAMQQELYAMFPESKSATIRHEIFMMQSNFTRWAPGDHATRPGVETPYANLFLAGDWVSTSAPVFLMEAAAFTGRQAANAIAAKESLRQRPLPIVPMDGIFA</sequence>
<feature type="domain" description="Rieske" evidence="5">
    <location>
        <begin position="322"/>
        <end position="416"/>
    </location>
</feature>
<dbReference type="AlphaFoldDB" id="A0A7C5DCM7"/>
<evidence type="ECO:0000256" key="3">
    <source>
        <dbReference type="ARBA" id="ARBA00023004"/>
    </source>
</evidence>
<evidence type="ECO:0000256" key="4">
    <source>
        <dbReference type="ARBA" id="ARBA00023014"/>
    </source>
</evidence>
<keyword evidence="2" id="KW-0479">Metal-binding</keyword>
<dbReference type="PANTHER" id="PTHR42923">
    <property type="entry name" value="PROTOPORPHYRINOGEN OXIDASE"/>
    <property type="match status" value="1"/>
</dbReference>
<keyword evidence="3" id="KW-0408">Iron</keyword>
<dbReference type="PANTHER" id="PTHR42923:SF43">
    <property type="entry name" value="AMINE OXIDASE"/>
    <property type="match status" value="1"/>
</dbReference>
<dbReference type="SUPFAM" id="SSF50022">
    <property type="entry name" value="ISP domain"/>
    <property type="match status" value="1"/>
</dbReference>
<name>A0A7C5DCM7_9CHLB</name>
<dbReference type="Gene3D" id="2.102.10.10">
    <property type="entry name" value="Rieske [2Fe-2S] iron-sulphur domain"/>
    <property type="match status" value="1"/>
</dbReference>
<keyword evidence="1" id="KW-0001">2Fe-2S</keyword>
<proteinExistence type="predicted"/>
<protein>
    <submittedName>
        <fullName evidence="6">FAD-dependent oxidoreductase</fullName>
    </submittedName>
</protein>
<dbReference type="PROSITE" id="PS51296">
    <property type="entry name" value="RIESKE"/>
    <property type="match status" value="1"/>
</dbReference>
<dbReference type="CDD" id="cd03467">
    <property type="entry name" value="Rieske"/>
    <property type="match status" value="1"/>
</dbReference>
<dbReference type="InterPro" id="IPR017941">
    <property type="entry name" value="Rieske_2Fe-2S"/>
</dbReference>
<dbReference type="InterPro" id="IPR036188">
    <property type="entry name" value="FAD/NAD-bd_sf"/>
</dbReference>
<dbReference type="Pfam" id="PF13450">
    <property type="entry name" value="NAD_binding_8"/>
    <property type="match status" value="1"/>
</dbReference>
<dbReference type="SUPFAM" id="SSF51905">
    <property type="entry name" value="FAD/NAD(P)-binding domain"/>
    <property type="match status" value="1"/>
</dbReference>
<dbReference type="InterPro" id="IPR002937">
    <property type="entry name" value="Amino_oxidase"/>
</dbReference>
<dbReference type="InterPro" id="IPR050464">
    <property type="entry name" value="Zeta_carotene_desat/Oxidored"/>
</dbReference>
<dbReference type="InterPro" id="IPR036922">
    <property type="entry name" value="Rieske_2Fe-2S_sf"/>
</dbReference>
<dbReference type="Gene3D" id="3.90.660.50">
    <property type="match status" value="1"/>
</dbReference>
<dbReference type="Proteomes" id="UP000886058">
    <property type="component" value="Unassembled WGS sequence"/>
</dbReference>